<sequence>MLRSGSQAGEFYNEGIERLVPRLDKCLNNGGDYGEKECARAEAVERRDMMRSVGQREQAYQIITMNKKKLTTSSKLIQYKTKCTYQNLSYHMNFGLCSNSDRKKCVLYSSE</sequence>
<dbReference type="Proteomes" id="UP001148838">
    <property type="component" value="Unassembled WGS sequence"/>
</dbReference>
<dbReference type="EMBL" id="JAJSOF020000019">
    <property type="protein sequence ID" value="KAJ4439110.1"/>
    <property type="molecule type" value="Genomic_DNA"/>
</dbReference>
<reference evidence="1 2" key="1">
    <citation type="journal article" date="2022" name="Allergy">
        <title>Genome assembly and annotation of Periplaneta americana reveal a comprehensive cockroach allergen profile.</title>
        <authorList>
            <person name="Wang L."/>
            <person name="Xiong Q."/>
            <person name="Saelim N."/>
            <person name="Wang L."/>
            <person name="Nong W."/>
            <person name="Wan A.T."/>
            <person name="Shi M."/>
            <person name="Liu X."/>
            <person name="Cao Q."/>
            <person name="Hui J.H.L."/>
            <person name="Sookrung N."/>
            <person name="Leung T.F."/>
            <person name="Tungtrongchitr A."/>
            <person name="Tsui S.K.W."/>
        </authorList>
    </citation>
    <scope>NUCLEOTIDE SEQUENCE [LARGE SCALE GENOMIC DNA]</scope>
    <source>
        <strain evidence="1">PWHHKU_190912</strain>
    </source>
</reference>
<evidence type="ECO:0000313" key="2">
    <source>
        <dbReference type="Proteomes" id="UP001148838"/>
    </source>
</evidence>
<organism evidence="1 2">
    <name type="scientific">Periplaneta americana</name>
    <name type="common">American cockroach</name>
    <name type="synonym">Blatta americana</name>
    <dbReference type="NCBI Taxonomy" id="6978"/>
    <lineage>
        <taxon>Eukaryota</taxon>
        <taxon>Metazoa</taxon>
        <taxon>Ecdysozoa</taxon>
        <taxon>Arthropoda</taxon>
        <taxon>Hexapoda</taxon>
        <taxon>Insecta</taxon>
        <taxon>Pterygota</taxon>
        <taxon>Neoptera</taxon>
        <taxon>Polyneoptera</taxon>
        <taxon>Dictyoptera</taxon>
        <taxon>Blattodea</taxon>
        <taxon>Blattoidea</taxon>
        <taxon>Blattidae</taxon>
        <taxon>Blattinae</taxon>
        <taxon>Periplaneta</taxon>
    </lineage>
</organism>
<accession>A0ABQ8T0A6</accession>
<gene>
    <name evidence="1" type="ORF">ANN_15067</name>
</gene>
<name>A0ABQ8T0A6_PERAM</name>
<evidence type="ECO:0000313" key="1">
    <source>
        <dbReference type="EMBL" id="KAJ4439110.1"/>
    </source>
</evidence>
<keyword evidence="2" id="KW-1185">Reference proteome</keyword>
<protein>
    <submittedName>
        <fullName evidence="1">Uncharacterized protein</fullName>
    </submittedName>
</protein>
<comment type="caution">
    <text evidence="1">The sequence shown here is derived from an EMBL/GenBank/DDBJ whole genome shotgun (WGS) entry which is preliminary data.</text>
</comment>
<proteinExistence type="predicted"/>